<dbReference type="AlphaFoldDB" id="A0A8W7PN07"/>
<evidence type="ECO:0000313" key="1">
    <source>
        <dbReference type="EnsemblMetazoa" id="ACOM034722-PA.1"/>
    </source>
</evidence>
<sequence length="116" mass="12934">LWEGKSKPKTTTKVSRNTYQYGKFALVHHLADRANRGRLLGCVLLCGLVCSHLPANGVRAGYIGRVRFPSDGSTVRALLCQVHDGGKISVLRSPMFMFILSMHRCIRARKLCVCVY</sequence>
<dbReference type="EnsemblMetazoa" id="ACOM034722-RA">
    <property type="protein sequence ID" value="ACOM034722-PA.1"/>
    <property type="gene ID" value="ACOM034722"/>
</dbReference>
<reference evidence="1" key="1">
    <citation type="submission" date="2022-08" db="UniProtKB">
        <authorList>
            <consortium name="EnsemblMetazoa"/>
        </authorList>
    </citation>
    <scope>IDENTIFICATION</scope>
</reference>
<name>A0A8W7PN07_ANOCL</name>
<proteinExistence type="predicted"/>
<dbReference type="Proteomes" id="UP000075882">
    <property type="component" value="Unassembled WGS sequence"/>
</dbReference>
<organism evidence="1">
    <name type="scientific">Anopheles coluzzii</name>
    <name type="common">African malaria mosquito</name>
    <dbReference type="NCBI Taxonomy" id="1518534"/>
    <lineage>
        <taxon>Eukaryota</taxon>
        <taxon>Metazoa</taxon>
        <taxon>Ecdysozoa</taxon>
        <taxon>Arthropoda</taxon>
        <taxon>Hexapoda</taxon>
        <taxon>Insecta</taxon>
        <taxon>Pterygota</taxon>
        <taxon>Neoptera</taxon>
        <taxon>Endopterygota</taxon>
        <taxon>Diptera</taxon>
        <taxon>Nematocera</taxon>
        <taxon>Culicoidea</taxon>
        <taxon>Culicidae</taxon>
        <taxon>Anophelinae</taxon>
        <taxon>Anopheles</taxon>
    </lineage>
</organism>
<protein>
    <submittedName>
        <fullName evidence="1">Uncharacterized protein</fullName>
    </submittedName>
</protein>
<accession>A0A8W7PN07</accession>